<proteinExistence type="predicted"/>
<organism evidence="1 2">
    <name type="scientific">Ziziphus jujuba var. spinosa</name>
    <dbReference type="NCBI Taxonomy" id="714518"/>
    <lineage>
        <taxon>Eukaryota</taxon>
        <taxon>Viridiplantae</taxon>
        <taxon>Streptophyta</taxon>
        <taxon>Embryophyta</taxon>
        <taxon>Tracheophyta</taxon>
        <taxon>Spermatophyta</taxon>
        <taxon>Magnoliopsida</taxon>
        <taxon>eudicotyledons</taxon>
        <taxon>Gunneridae</taxon>
        <taxon>Pentapetalae</taxon>
        <taxon>rosids</taxon>
        <taxon>fabids</taxon>
        <taxon>Rosales</taxon>
        <taxon>Rhamnaceae</taxon>
        <taxon>Paliureae</taxon>
        <taxon>Ziziphus</taxon>
    </lineage>
</organism>
<dbReference type="GO" id="GO:0005634">
    <property type="term" value="C:nucleus"/>
    <property type="evidence" value="ECO:0007669"/>
    <property type="project" value="InterPro"/>
</dbReference>
<dbReference type="EMBL" id="JAEACU010000009">
    <property type="protein sequence ID" value="KAH7517205.1"/>
    <property type="molecule type" value="Genomic_DNA"/>
</dbReference>
<name>A0A978UQQ5_ZIZJJ</name>
<dbReference type="PANTHER" id="PTHR15681">
    <property type="entry name" value="MAD2L1-BINDING PROTEIN"/>
    <property type="match status" value="1"/>
</dbReference>
<sequence>MKEMEGERSSEMDCTVIESPTESLDGSVIFHAINEISGFVLYMHQQIPSMLQDISFEYDTLCTDYKDLEMGRVEIQEKASLRRKHGSKMREVKQGIRRLEKLMRAVSDFQNAVKLVINEVPNIQGVILVLGASPLRPQHVYDLCFSHGKLPGGAQDFTKSRAAEVLSRKAIRALISKGAGSGSYPGASKLFLLVKAPSSFNLPLHFLPKREFRYSKKVMAEITQMICLERFYAFSINGFTENVLIMVFMHSNSYRTQVGLEMDAADLASQTGSSISLVQSTQNEFIWFQCRHVIKGLAFNTETEE</sequence>
<gene>
    <name evidence="1" type="ORF">FEM48_Zijuj09G0037800</name>
</gene>
<dbReference type="InterPro" id="IPR009511">
    <property type="entry name" value="MAD1/Cdc20-bound-Mad2-bd"/>
</dbReference>
<dbReference type="GO" id="GO:0007096">
    <property type="term" value="P:regulation of exit from mitosis"/>
    <property type="evidence" value="ECO:0007669"/>
    <property type="project" value="InterPro"/>
</dbReference>
<protein>
    <submittedName>
        <fullName evidence="1">Uncharacterized protein</fullName>
    </submittedName>
</protein>
<evidence type="ECO:0000313" key="1">
    <source>
        <dbReference type="EMBL" id="KAH7517205.1"/>
    </source>
</evidence>
<dbReference type="Gene3D" id="3.30.900.20">
    <property type="match status" value="1"/>
</dbReference>
<dbReference type="AlphaFoldDB" id="A0A978UQQ5"/>
<dbReference type="InterPro" id="IPR053729">
    <property type="entry name" value="MAD2L1BP_domain_sf"/>
</dbReference>
<comment type="caution">
    <text evidence="1">The sequence shown here is derived from an EMBL/GenBank/DDBJ whole genome shotgun (WGS) entry which is preliminary data.</text>
</comment>
<evidence type="ECO:0000313" key="2">
    <source>
        <dbReference type="Proteomes" id="UP000813462"/>
    </source>
</evidence>
<dbReference type="PANTHER" id="PTHR15681:SF1">
    <property type="entry name" value="MAD2L1-BINDING PROTEIN"/>
    <property type="match status" value="1"/>
</dbReference>
<dbReference type="Proteomes" id="UP000813462">
    <property type="component" value="Unassembled WGS sequence"/>
</dbReference>
<reference evidence="1" key="1">
    <citation type="journal article" date="2021" name="Front. Plant Sci.">
        <title>Chromosome-Scale Genome Assembly for Chinese Sour Jujube and Insights Into Its Genome Evolution and Domestication Signature.</title>
        <authorList>
            <person name="Shen L.-Y."/>
            <person name="Luo H."/>
            <person name="Wang X.-L."/>
            <person name="Wang X.-M."/>
            <person name="Qiu X.-J."/>
            <person name="Liu H."/>
            <person name="Zhou S.-S."/>
            <person name="Jia K.-H."/>
            <person name="Nie S."/>
            <person name="Bao Y.-T."/>
            <person name="Zhang R.-G."/>
            <person name="Yun Q.-Z."/>
            <person name="Chai Y.-H."/>
            <person name="Lu J.-Y."/>
            <person name="Li Y."/>
            <person name="Zhao S.-W."/>
            <person name="Mao J.-F."/>
            <person name="Jia S.-G."/>
            <person name="Mao Y.-M."/>
        </authorList>
    </citation>
    <scope>NUCLEOTIDE SEQUENCE</scope>
    <source>
        <strain evidence="1">AT0</strain>
        <tissue evidence="1">Leaf</tissue>
    </source>
</reference>
<accession>A0A978UQQ5</accession>